<dbReference type="Pfam" id="PF07715">
    <property type="entry name" value="Plug"/>
    <property type="match status" value="1"/>
</dbReference>
<dbReference type="InterPro" id="IPR039426">
    <property type="entry name" value="TonB-dep_rcpt-like"/>
</dbReference>
<dbReference type="Pfam" id="PF13715">
    <property type="entry name" value="CarbopepD_reg_2"/>
    <property type="match status" value="1"/>
</dbReference>
<dbReference type="Gene3D" id="2.60.40.1120">
    <property type="entry name" value="Carboxypeptidase-like, regulatory domain"/>
    <property type="match status" value="1"/>
</dbReference>
<dbReference type="SUPFAM" id="SSF49464">
    <property type="entry name" value="Carboxypeptidase regulatory domain-like"/>
    <property type="match status" value="1"/>
</dbReference>
<evidence type="ECO:0000256" key="7">
    <source>
        <dbReference type="PROSITE-ProRule" id="PRU01360"/>
    </source>
</evidence>
<dbReference type="AlphaFoldDB" id="A0A1T5P8J1"/>
<keyword evidence="3 7" id="KW-1134">Transmembrane beta strand</keyword>
<keyword evidence="4 7" id="KW-0812">Transmembrane</keyword>
<dbReference type="Proteomes" id="UP000190166">
    <property type="component" value="Unassembled WGS sequence"/>
</dbReference>
<feature type="domain" description="TonB-dependent receptor plug" evidence="8">
    <location>
        <begin position="211"/>
        <end position="318"/>
    </location>
</feature>
<evidence type="ECO:0000256" key="6">
    <source>
        <dbReference type="ARBA" id="ARBA00023237"/>
    </source>
</evidence>
<dbReference type="Gene3D" id="2.40.170.20">
    <property type="entry name" value="TonB-dependent receptor, beta-barrel domain"/>
    <property type="match status" value="1"/>
</dbReference>
<accession>A0A1T5P8J1</accession>
<dbReference type="STRING" id="393003.SAMN05660461_4949"/>
<protein>
    <submittedName>
        <fullName evidence="9">TonB-linked outer membrane protein, SusC/RagA family</fullName>
    </submittedName>
</protein>
<keyword evidence="5 7" id="KW-0472">Membrane</keyword>
<dbReference type="Gene3D" id="2.170.130.10">
    <property type="entry name" value="TonB-dependent receptor, plug domain"/>
    <property type="match status" value="1"/>
</dbReference>
<dbReference type="InterPro" id="IPR037066">
    <property type="entry name" value="Plug_dom_sf"/>
</dbReference>
<comment type="similarity">
    <text evidence="7">Belongs to the TonB-dependent receptor family.</text>
</comment>
<keyword evidence="10" id="KW-1185">Reference proteome</keyword>
<dbReference type="EMBL" id="FUZZ01000004">
    <property type="protein sequence ID" value="SKD09070.1"/>
    <property type="molecule type" value="Genomic_DNA"/>
</dbReference>
<dbReference type="PROSITE" id="PS52016">
    <property type="entry name" value="TONB_DEPENDENT_REC_3"/>
    <property type="match status" value="1"/>
</dbReference>
<dbReference type="InterPro" id="IPR036942">
    <property type="entry name" value="Beta-barrel_TonB_sf"/>
</dbReference>
<evidence type="ECO:0000256" key="5">
    <source>
        <dbReference type="ARBA" id="ARBA00023136"/>
    </source>
</evidence>
<evidence type="ECO:0000256" key="1">
    <source>
        <dbReference type="ARBA" id="ARBA00004571"/>
    </source>
</evidence>
<dbReference type="GO" id="GO:0009279">
    <property type="term" value="C:cell outer membrane"/>
    <property type="evidence" value="ECO:0007669"/>
    <property type="project" value="UniProtKB-SubCell"/>
</dbReference>
<evidence type="ECO:0000259" key="8">
    <source>
        <dbReference type="Pfam" id="PF07715"/>
    </source>
</evidence>
<comment type="subcellular location">
    <subcellularLocation>
        <location evidence="1 7">Cell outer membrane</location>
        <topology evidence="1 7">Multi-pass membrane protein</topology>
    </subcellularLocation>
</comment>
<reference evidence="9 10" key="1">
    <citation type="submission" date="2017-02" db="EMBL/GenBank/DDBJ databases">
        <authorList>
            <person name="Peterson S.W."/>
        </authorList>
    </citation>
    <scope>NUCLEOTIDE SEQUENCE [LARGE SCALE GENOMIC DNA]</scope>
    <source>
        <strain evidence="9 10">DSM 18108</strain>
    </source>
</reference>
<dbReference type="RefSeq" id="WP_079472214.1">
    <property type="nucleotide sequence ID" value="NZ_FUZZ01000004.1"/>
</dbReference>
<dbReference type="SUPFAM" id="SSF56935">
    <property type="entry name" value="Porins"/>
    <property type="match status" value="1"/>
</dbReference>
<gene>
    <name evidence="9" type="ORF">SAMN05660461_4949</name>
</gene>
<name>A0A1T5P8J1_9BACT</name>
<dbReference type="InterPro" id="IPR012910">
    <property type="entry name" value="Plug_dom"/>
</dbReference>
<evidence type="ECO:0000256" key="2">
    <source>
        <dbReference type="ARBA" id="ARBA00022448"/>
    </source>
</evidence>
<dbReference type="InterPro" id="IPR023996">
    <property type="entry name" value="TonB-dep_OMP_SusC/RagA"/>
</dbReference>
<sequence length="1201" mass="131501">MKLIPPKWSPFLQGLLLFFWLNQPVVFAQGQKQVTLKSGNAAISLADIFKAIRQQTGYTVFYNNLILNDKEKMRVDFNRSDLPTVLNTVLKDKNIEWTFNDTYIILKKKDNAASPSPKQEKLQGRVTDDTGQPLARASVRIKNTTAAALTDANGNFSIALPEPSGILQIGFIGYEPLEVPVNDLRFQDIKLKPSNSGLNEVIVIGYGTTTRRDLTGSVGKANVEDMQKAPVASFDQALAGRIAGMEVSSNDGQPGAASKIVVRGSSVSQDGSPLFVIDGFPIENMDINSINPNDIASLEVLKDASSIAIYGARGANGVIIINTKRGKPGPPRVTYSYALGMQQITKKMEMLSPYEFVKLQLELDSVASTPGTPVNTNARIYLDPAHGITLDSYKNNPGYDWQDLLVRTGLTQSHSLNISAGTADTRYSISGSYYDQKGIIINTGLKRYDGKFTLDQRLNKNLRMGITAGYSNSSSYGTIPAAAASGGVVQGMWQYRPVSGVGNQDLLNEVIDSLALEDFNNGTSTATLGNNLVNPLLQAQNEYRKNINNTGTINAFIEYTFLKKFRLKISGGYNATNLKSETFYNSQTQQGNLFKNKAGAIPNVNGINGTINNQLNSNYLSENILNYKTTIGKKHVIDALAGFTYQYATNNYTGFRSINVPQSTEYLGIKSIGGGTAASPNAGGSRWQLFSFLGRLNYAYEDKYLFTATARSDGSSKFAAGKQWGYFPSGAFAWRFTEESFAAGLRSILNDGKFRASYGSVGNNKVGDFSYLATLAGGTQFGYPFNNSYTRGTVPFGNGNANLTWETTTELDLGLNLSFFNDRISIDADYYNRETKNFLLLVQIPYFAGYSITSFNTQYQNTGEISNKGFELTINTINIKGKDFNWSSSFNISFNKGKIVKFYDGFEVMQTRYDLPGGNSTTGWIAKVDAPISQFYGYKWAGVYQYDDFVKQGNGAYILKNGIPGYSPNIQPGDPKYKDINGDGVVDANDQTTLGSPLPIHTGGFSNNFNYKNFYLNIFLQWSYGNEILNANRMAFASTGSYFPNGNQFAEYANRWTPTNPTNDVPRAMSNNKGDAGSSTPKVTSRYIEDGSFLRLKTISLGYDLPQELIRRAGFKGLRAYVAAQNIFTITKYSGIDPEVSSFRVQNPANAPGNTPGVTATSGTGYTFLQPSSSYSALSGGLDYTAYPRAFTLSFGITATF</sequence>
<dbReference type="InterPro" id="IPR008969">
    <property type="entry name" value="CarboxyPept-like_regulatory"/>
</dbReference>
<evidence type="ECO:0000313" key="9">
    <source>
        <dbReference type="EMBL" id="SKD09070.1"/>
    </source>
</evidence>
<keyword evidence="6 7" id="KW-0998">Cell outer membrane</keyword>
<evidence type="ECO:0000256" key="4">
    <source>
        <dbReference type="ARBA" id="ARBA00022692"/>
    </source>
</evidence>
<organism evidence="9 10">
    <name type="scientific">Chitinophaga ginsengisegetis</name>
    <dbReference type="NCBI Taxonomy" id="393003"/>
    <lineage>
        <taxon>Bacteria</taxon>
        <taxon>Pseudomonadati</taxon>
        <taxon>Bacteroidota</taxon>
        <taxon>Chitinophagia</taxon>
        <taxon>Chitinophagales</taxon>
        <taxon>Chitinophagaceae</taxon>
        <taxon>Chitinophaga</taxon>
    </lineage>
</organism>
<dbReference type="InterPro" id="IPR023997">
    <property type="entry name" value="TonB-dep_OMP_SusC/RagA_CS"/>
</dbReference>
<keyword evidence="2 7" id="KW-0813">Transport</keyword>
<dbReference type="NCBIfam" id="TIGR04056">
    <property type="entry name" value="OMP_RagA_SusC"/>
    <property type="match status" value="1"/>
</dbReference>
<dbReference type="NCBIfam" id="TIGR04057">
    <property type="entry name" value="SusC_RagA_signa"/>
    <property type="match status" value="1"/>
</dbReference>
<evidence type="ECO:0000256" key="3">
    <source>
        <dbReference type="ARBA" id="ARBA00022452"/>
    </source>
</evidence>
<proteinExistence type="inferred from homology"/>
<evidence type="ECO:0000313" key="10">
    <source>
        <dbReference type="Proteomes" id="UP000190166"/>
    </source>
</evidence>